<proteinExistence type="predicted"/>
<accession>A0A9X2XPB0</accession>
<protein>
    <submittedName>
        <fullName evidence="3">AAA family ATPase</fullName>
    </submittedName>
</protein>
<reference evidence="3" key="2">
    <citation type="submission" date="2023-04" db="EMBL/GenBank/DDBJ databases">
        <title>Paracnuella aquatica gen. nov., sp. nov., a member of the family Chitinophagaceae isolated from a hot spring.</title>
        <authorList>
            <person name="Wang C."/>
        </authorList>
    </citation>
    <scope>NUCLEOTIDE SEQUENCE</scope>
    <source>
        <strain evidence="3">LB-8</strain>
    </source>
</reference>
<dbReference type="SUPFAM" id="SSF52540">
    <property type="entry name" value="P-loop containing nucleoside triphosphate hydrolases"/>
    <property type="match status" value="1"/>
</dbReference>
<dbReference type="GO" id="GO:0016887">
    <property type="term" value="F:ATP hydrolysis activity"/>
    <property type="evidence" value="ECO:0007669"/>
    <property type="project" value="InterPro"/>
</dbReference>
<dbReference type="Proteomes" id="UP001155483">
    <property type="component" value="Unassembled WGS sequence"/>
</dbReference>
<dbReference type="Pfam" id="PF13304">
    <property type="entry name" value="AAA_21"/>
    <property type="match status" value="1"/>
</dbReference>
<name>A0A9X2XPB0_9BACT</name>
<dbReference type="PANTHER" id="PTHR43581:SF4">
    <property type="entry name" value="ATP_GTP PHOSPHATASE"/>
    <property type="match status" value="1"/>
</dbReference>
<dbReference type="EMBL" id="JAOTIF010000012">
    <property type="protein sequence ID" value="MCU7550424.1"/>
    <property type="molecule type" value="Genomic_DNA"/>
</dbReference>
<sequence length="632" mass="71632">MFLSKLLLWNFRRYGATAPFDLSQPHLALSFNKGINLLIGENDSGKTAIIDSIKLLLKTHSGEWVRIEHEDFFKDSIRLRIECKFEDLSEDEAQNFTEWLGWETLGGQSKPYLKVFLDVSRSDKKIIPADIRAGADHEGYILTAEARDKLRVTYLRPLRDATNELSSKKNSRLSQILFSHEAFSDKEGHRFIELAATLNNEIAAYFKGEEANGAPLPPDQQQGKGLKQVIDKYLKQFANRETDFRMTDTDLKSVLESLCLLFKDGYNLGLGSHNLLCIASELLHLQKTNWDGLRLGLVEEIEAHLHPQVQLQVIETLDNEAPDVQLIFTTHSPNIGSKIPLKNLIICQQGKTFPMGEEHTQLKPTDYTFLERFLDVTKANMFFARGVILVEGWAEEIILPVIAKKNGHNLTAKGVSIVNIANTAFLRYAKVFQRKNGISMHYKVAVITDVDVKPLKAGDGRKVEKADGTGKEIVPYTAHEIDNLILTQQQNKQAKYNGQVVITFVSPFWTLEYCLARSVKLRKLFYKSVLEALLEQKEEEEVSDLTAYRSAILNIDNHFTQWTESDEEIAYKIYNHIISGDNKVDVAKQAISKSIIAQHFANNLNADKTITDLRTELSISYLLNAIDHACSY</sequence>
<dbReference type="PANTHER" id="PTHR43581">
    <property type="entry name" value="ATP/GTP PHOSPHATASE"/>
    <property type="match status" value="1"/>
</dbReference>
<dbReference type="InterPro" id="IPR034139">
    <property type="entry name" value="TOPRIM_OLD"/>
</dbReference>
<keyword evidence="4" id="KW-1185">Reference proteome</keyword>
<feature type="domain" description="OLD protein-like TOPRIM" evidence="2">
    <location>
        <begin position="382"/>
        <end position="451"/>
    </location>
</feature>
<organism evidence="3 4">
    <name type="scientific">Paraflavisolibacter caeni</name>
    <dbReference type="NCBI Taxonomy" id="2982496"/>
    <lineage>
        <taxon>Bacteria</taxon>
        <taxon>Pseudomonadati</taxon>
        <taxon>Bacteroidota</taxon>
        <taxon>Chitinophagia</taxon>
        <taxon>Chitinophagales</taxon>
        <taxon>Chitinophagaceae</taxon>
        <taxon>Paraflavisolibacter</taxon>
    </lineage>
</organism>
<evidence type="ECO:0000259" key="2">
    <source>
        <dbReference type="Pfam" id="PF20469"/>
    </source>
</evidence>
<dbReference type="InterPro" id="IPR027417">
    <property type="entry name" value="P-loop_NTPase"/>
</dbReference>
<comment type="caution">
    <text evidence="3">The sequence shown here is derived from an EMBL/GenBank/DDBJ whole genome shotgun (WGS) entry which is preliminary data.</text>
</comment>
<dbReference type="GO" id="GO:0005524">
    <property type="term" value="F:ATP binding"/>
    <property type="evidence" value="ECO:0007669"/>
    <property type="project" value="InterPro"/>
</dbReference>
<evidence type="ECO:0000313" key="4">
    <source>
        <dbReference type="Proteomes" id="UP001155483"/>
    </source>
</evidence>
<reference evidence="3" key="1">
    <citation type="submission" date="2022-09" db="EMBL/GenBank/DDBJ databases">
        <authorList>
            <person name="Yuan C."/>
            <person name="Ke Z."/>
        </authorList>
    </citation>
    <scope>NUCLEOTIDE SEQUENCE</scope>
    <source>
        <strain evidence="3">LB-8</strain>
    </source>
</reference>
<dbReference type="Pfam" id="PF20469">
    <property type="entry name" value="OLD-like_TOPRIM"/>
    <property type="match status" value="1"/>
</dbReference>
<gene>
    <name evidence="3" type="ORF">OCK74_14985</name>
</gene>
<feature type="domain" description="ATPase AAA-type core" evidence="1">
    <location>
        <begin position="35"/>
        <end position="335"/>
    </location>
</feature>
<evidence type="ECO:0000259" key="1">
    <source>
        <dbReference type="Pfam" id="PF13304"/>
    </source>
</evidence>
<dbReference type="RefSeq" id="WP_279297864.1">
    <property type="nucleotide sequence ID" value="NZ_JAOTIF010000012.1"/>
</dbReference>
<dbReference type="InterPro" id="IPR003959">
    <property type="entry name" value="ATPase_AAA_core"/>
</dbReference>
<dbReference type="Gene3D" id="3.40.50.300">
    <property type="entry name" value="P-loop containing nucleotide triphosphate hydrolases"/>
    <property type="match status" value="1"/>
</dbReference>
<evidence type="ECO:0000313" key="3">
    <source>
        <dbReference type="EMBL" id="MCU7550424.1"/>
    </source>
</evidence>
<dbReference type="InterPro" id="IPR051396">
    <property type="entry name" value="Bact_Antivir_Def_Nuclease"/>
</dbReference>
<dbReference type="AlphaFoldDB" id="A0A9X2XPB0"/>
<dbReference type="CDD" id="cd01026">
    <property type="entry name" value="TOPRIM_OLD"/>
    <property type="match status" value="1"/>
</dbReference>